<dbReference type="EMBL" id="JAWWNJ010000017">
    <property type="protein sequence ID" value="KAK7037879.1"/>
    <property type="molecule type" value="Genomic_DNA"/>
</dbReference>
<keyword evidence="3" id="KW-1185">Reference proteome</keyword>
<sequence>MDCMVPATSSMSNLPLETLLAILNMLDAKSMLRCCAVCRLWQETVKSSTELQYTIELWADGMIPGPYTLLTAVQKMARLKEWRDSWASLDWKSRTVFPIMEHPRAYELVAGVFAQQNTWPQSDFSSIRLPSSEMEAQFYSNQNIGLESLDFAMDPTQDFVVFLHKQTDEDIGNFECRSLSNLGPHPRAFSPRQSFGLKDDNFRRIFMQVADDVIGLLFRTTGDLGAPSLRLILYNWREGFPLADLTQFPGSVCDFALISPRAYILACVSHHEYHLGGLGQIHIYTFQDTPDPPRLVATLRLPLLHHSRSLDRIVAHSGPYCANPVSGALFSKSNEQRICVISLAYDRAEFYTVYVHHRCFEKYLKNDGPAPEVVLWDNWGPRNTRLLPGRHLFWLRYVHGERVVCPIDPDHPDRVEILDFGIIPTRPGFDKSTVVRPTTIVSPVDRPLFMNSVTTSLPFRRISRELPGDDPHVLFLLDQDRLIGVNEDVNQLTVYAV</sequence>
<evidence type="ECO:0000259" key="1">
    <source>
        <dbReference type="PROSITE" id="PS50181"/>
    </source>
</evidence>
<dbReference type="InterPro" id="IPR036047">
    <property type="entry name" value="F-box-like_dom_sf"/>
</dbReference>
<name>A0AAW0CFE5_9AGAR</name>
<feature type="domain" description="F-box" evidence="1">
    <location>
        <begin position="8"/>
        <end position="54"/>
    </location>
</feature>
<gene>
    <name evidence="2" type="ORF">R3P38DRAFT_2903159</name>
</gene>
<dbReference type="SUPFAM" id="SSF81383">
    <property type="entry name" value="F-box domain"/>
    <property type="match status" value="1"/>
</dbReference>
<protein>
    <submittedName>
        <fullName evidence="2">F-box domain-containing protein</fullName>
    </submittedName>
</protein>
<accession>A0AAW0CFE5</accession>
<dbReference type="CDD" id="cd09917">
    <property type="entry name" value="F-box_SF"/>
    <property type="match status" value="1"/>
</dbReference>
<dbReference type="SMART" id="SM00256">
    <property type="entry name" value="FBOX"/>
    <property type="match status" value="1"/>
</dbReference>
<comment type="caution">
    <text evidence="2">The sequence shown here is derived from an EMBL/GenBank/DDBJ whole genome shotgun (WGS) entry which is preliminary data.</text>
</comment>
<evidence type="ECO:0000313" key="3">
    <source>
        <dbReference type="Proteomes" id="UP001362999"/>
    </source>
</evidence>
<dbReference type="Proteomes" id="UP001362999">
    <property type="component" value="Unassembled WGS sequence"/>
</dbReference>
<dbReference type="InterPro" id="IPR001810">
    <property type="entry name" value="F-box_dom"/>
</dbReference>
<dbReference type="Pfam" id="PF12937">
    <property type="entry name" value="F-box-like"/>
    <property type="match status" value="1"/>
</dbReference>
<reference evidence="2 3" key="1">
    <citation type="journal article" date="2024" name="J Genomics">
        <title>Draft genome sequencing and assembly of Favolaschia claudopus CIRM-BRFM 2984 isolated from oak limbs.</title>
        <authorList>
            <person name="Navarro D."/>
            <person name="Drula E."/>
            <person name="Chaduli D."/>
            <person name="Cazenave R."/>
            <person name="Ahrendt S."/>
            <person name="Wang J."/>
            <person name="Lipzen A."/>
            <person name="Daum C."/>
            <person name="Barry K."/>
            <person name="Grigoriev I.V."/>
            <person name="Favel A."/>
            <person name="Rosso M.N."/>
            <person name="Martin F."/>
        </authorList>
    </citation>
    <scope>NUCLEOTIDE SEQUENCE [LARGE SCALE GENOMIC DNA]</scope>
    <source>
        <strain evidence="2 3">CIRM-BRFM 2984</strain>
    </source>
</reference>
<dbReference type="AlphaFoldDB" id="A0AAW0CFE5"/>
<proteinExistence type="predicted"/>
<dbReference type="Gene3D" id="1.20.1280.50">
    <property type="match status" value="1"/>
</dbReference>
<evidence type="ECO:0000313" key="2">
    <source>
        <dbReference type="EMBL" id="KAK7037879.1"/>
    </source>
</evidence>
<dbReference type="PROSITE" id="PS50181">
    <property type="entry name" value="FBOX"/>
    <property type="match status" value="1"/>
</dbReference>
<organism evidence="2 3">
    <name type="scientific">Favolaschia claudopus</name>
    <dbReference type="NCBI Taxonomy" id="2862362"/>
    <lineage>
        <taxon>Eukaryota</taxon>
        <taxon>Fungi</taxon>
        <taxon>Dikarya</taxon>
        <taxon>Basidiomycota</taxon>
        <taxon>Agaricomycotina</taxon>
        <taxon>Agaricomycetes</taxon>
        <taxon>Agaricomycetidae</taxon>
        <taxon>Agaricales</taxon>
        <taxon>Marasmiineae</taxon>
        <taxon>Mycenaceae</taxon>
        <taxon>Favolaschia</taxon>
    </lineage>
</organism>